<dbReference type="Proteomes" id="UP000694426">
    <property type="component" value="Unplaced"/>
</dbReference>
<feature type="region of interest" description="Disordered" evidence="2">
    <location>
        <begin position="1"/>
        <end position="209"/>
    </location>
</feature>
<protein>
    <submittedName>
        <fullName evidence="4">DDHD domain containing 1</fullName>
    </submittedName>
</protein>
<feature type="domain" description="DDHD" evidence="3">
    <location>
        <begin position="690"/>
        <end position="934"/>
    </location>
</feature>
<dbReference type="Ensembl" id="ENSABRT00000020584.1">
    <property type="protein sequence ID" value="ENSABRP00000014420.1"/>
    <property type="gene ID" value="ENSABRG00000012748.1"/>
</dbReference>
<keyword evidence="5" id="KW-1185">Reference proteome</keyword>
<dbReference type="GO" id="GO:0005737">
    <property type="term" value="C:cytoplasm"/>
    <property type="evidence" value="ECO:0007669"/>
    <property type="project" value="TreeGrafter"/>
</dbReference>
<feature type="region of interest" description="Disordered" evidence="2">
    <location>
        <begin position="783"/>
        <end position="807"/>
    </location>
</feature>
<feature type="compositionally biased region" description="Low complexity" evidence="2">
    <location>
        <begin position="112"/>
        <end position="125"/>
    </location>
</feature>
<comment type="similarity">
    <text evidence="1">Belongs to the PA-PLA1 family.</text>
</comment>
<proteinExistence type="inferred from homology"/>
<dbReference type="Pfam" id="PF02862">
    <property type="entry name" value="DDHD"/>
    <property type="match status" value="1"/>
</dbReference>
<feature type="compositionally biased region" description="Basic and acidic residues" evidence="2">
    <location>
        <begin position="90"/>
        <end position="99"/>
    </location>
</feature>
<feature type="compositionally biased region" description="Acidic residues" evidence="2">
    <location>
        <begin position="77"/>
        <end position="89"/>
    </location>
</feature>
<dbReference type="PROSITE" id="PS51257">
    <property type="entry name" value="PROKAR_LIPOPROTEIN"/>
    <property type="match status" value="1"/>
</dbReference>
<dbReference type="InterPro" id="IPR004177">
    <property type="entry name" value="DDHD_dom"/>
</dbReference>
<feature type="compositionally biased region" description="Gly residues" evidence="2">
    <location>
        <begin position="61"/>
        <end position="70"/>
    </location>
</feature>
<dbReference type="AlphaFoldDB" id="A0A8B9C527"/>
<organism evidence="4 5">
    <name type="scientific">Anser brachyrhynchus</name>
    <name type="common">Pink-footed goose</name>
    <dbReference type="NCBI Taxonomy" id="132585"/>
    <lineage>
        <taxon>Eukaryota</taxon>
        <taxon>Metazoa</taxon>
        <taxon>Chordata</taxon>
        <taxon>Craniata</taxon>
        <taxon>Vertebrata</taxon>
        <taxon>Euteleostomi</taxon>
        <taxon>Archelosauria</taxon>
        <taxon>Archosauria</taxon>
        <taxon>Dinosauria</taxon>
        <taxon>Saurischia</taxon>
        <taxon>Theropoda</taxon>
        <taxon>Coelurosauria</taxon>
        <taxon>Aves</taxon>
        <taxon>Neognathae</taxon>
        <taxon>Galloanserae</taxon>
        <taxon>Anseriformes</taxon>
        <taxon>Anatidae</taxon>
        <taxon>Anserinae</taxon>
        <taxon>Anser</taxon>
    </lineage>
</organism>
<dbReference type="GO" id="GO:0090141">
    <property type="term" value="P:positive regulation of mitochondrial fission"/>
    <property type="evidence" value="ECO:0007669"/>
    <property type="project" value="Ensembl"/>
</dbReference>
<accession>A0A8B9C527</accession>
<feature type="region of interest" description="Disordered" evidence="2">
    <location>
        <begin position="847"/>
        <end position="883"/>
    </location>
</feature>
<dbReference type="GeneTree" id="ENSGT00940000156065"/>
<feature type="compositionally biased region" description="Basic and acidic residues" evidence="2">
    <location>
        <begin position="33"/>
        <end position="43"/>
    </location>
</feature>
<feature type="compositionally biased region" description="Low complexity" evidence="2">
    <location>
        <begin position="798"/>
        <end position="807"/>
    </location>
</feature>
<dbReference type="GO" id="GO:0004620">
    <property type="term" value="F:phospholipase activity"/>
    <property type="evidence" value="ECO:0007669"/>
    <property type="project" value="TreeGrafter"/>
</dbReference>
<feature type="compositionally biased region" description="Basic and acidic residues" evidence="2">
    <location>
        <begin position="857"/>
        <end position="869"/>
    </location>
</feature>
<reference evidence="4" key="2">
    <citation type="submission" date="2025-09" db="UniProtKB">
        <authorList>
            <consortium name="Ensembl"/>
        </authorList>
    </citation>
    <scope>IDENTIFICATION</scope>
</reference>
<dbReference type="PANTHER" id="PTHR23509:SF32">
    <property type="entry name" value="PHOSPHOLIPASE DDHD1"/>
    <property type="match status" value="1"/>
</dbReference>
<evidence type="ECO:0000313" key="4">
    <source>
        <dbReference type="Ensembl" id="ENSABRP00000014420.1"/>
    </source>
</evidence>
<name>A0A8B9C527_9AVES</name>
<evidence type="ECO:0000313" key="5">
    <source>
        <dbReference type="Proteomes" id="UP000694426"/>
    </source>
</evidence>
<dbReference type="InterPro" id="IPR058055">
    <property type="entry name" value="PA-PLA1"/>
</dbReference>
<dbReference type="PANTHER" id="PTHR23509">
    <property type="entry name" value="PA-PL1 PHOSPHOLIPASE FAMILY"/>
    <property type="match status" value="1"/>
</dbReference>
<sequence length="948" mass="105467">MRSRPRTDGAGAGAGAGGGGCGSREPGGAGAAEVRRGEEEARRAPGGMDYPEPQGAWDLPGEGGGGGGCYGRPARGEEEEEEEEEEAAAEESRGVEHPLARPPRRHHHHRQQQQQQQQRPLRAALSTSSSEGEPEAAPPRQLSLSDSAGGGEFDSAESGASLRYSTGTGGEGSEGAGLASSESGGSGFSPAASALPERKRPRSAAGGGRPRYEVVRELGAEEVRWFYREDRKTWKPFIGYDSLRIELAFRALGPEPREGEAVEPVCVRSGLYEVDVANAECYPVYWNREALRAPVGSWPAWLCCAAAWCSLPGSLLRPGPRRRQETEKIPVMRGQWFIDGTWQPLEEEESNLIEQEHLNRFRGQQLQESFDMEVSKPVDGKEVLYYLPPFSLPSLFKWRGYKENSDAACLKRKRSQAIHSLKLSRNHVDWHSVDEVYLYSDATTSKIARTVTQKLGFSKASSSGTRLHRGYVEEATLEDKPPQTSHIVFVVHGIGQKMDQGRIIKNTAMMRDTARKIEEKYFSNLATHVEFLPVEWRSKLTLDGDTVDSITPDKVRGLRDMLNSSAMDIMYYTSPLYRDELVKGLQQELNRLYTLFCSRNPEFEEKGGKVSIVSHSLGCVITYDIMTGWNPVRLYEQLLQKEEEELEESWMSYEEQRLLEELYITKQRLKEIEERLQGLKASTISKTPVLKFKVENFFCMGSPLAVFLALRGIRPGNSGSQDHILPRTICNRLLNIFHPTDPVAYRLEPLILKHYSNISPVQIHWYNTANPLPYEHMKPSFLNPTKEPTSVTDGESASTVPSPTTSPVMVRRHYGESITNIGKASILGAASIGKGLGGMLFSRFGRSSTTTSQTPEAGKDGAEGDDKRATTVGTPPFSQSSSGFLEPTLELEHRIDFELREGLVESRYWSAVTSHTAYWSSLDIALFLLTFMYKHDQDDTDKSNLDAI</sequence>
<gene>
    <name evidence="4" type="primary">DDHD1</name>
</gene>
<dbReference type="PROSITE" id="PS51043">
    <property type="entry name" value="DDHD"/>
    <property type="match status" value="1"/>
</dbReference>
<dbReference type="GO" id="GO:0046872">
    <property type="term" value="F:metal ion binding"/>
    <property type="evidence" value="ECO:0007669"/>
    <property type="project" value="InterPro"/>
</dbReference>
<evidence type="ECO:0000259" key="3">
    <source>
        <dbReference type="PROSITE" id="PS51043"/>
    </source>
</evidence>
<reference evidence="4" key="1">
    <citation type="submission" date="2025-08" db="UniProtKB">
        <authorList>
            <consortium name="Ensembl"/>
        </authorList>
    </citation>
    <scope>IDENTIFICATION</scope>
</reference>
<evidence type="ECO:0000256" key="2">
    <source>
        <dbReference type="SAM" id="MobiDB-lite"/>
    </source>
</evidence>
<feature type="compositionally biased region" description="Basic residues" evidence="2">
    <location>
        <begin position="102"/>
        <end position="111"/>
    </location>
</feature>
<feature type="compositionally biased region" description="Polar residues" evidence="2">
    <location>
        <begin position="783"/>
        <end position="797"/>
    </location>
</feature>
<feature type="compositionally biased region" description="Low complexity" evidence="2">
    <location>
        <begin position="176"/>
        <end position="195"/>
    </location>
</feature>
<evidence type="ECO:0000256" key="1">
    <source>
        <dbReference type="ARBA" id="ARBA00038464"/>
    </source>
</evidence>
<feature type="compositionally biased region" description="Polar residues" evidence="2">
    <location>
        <begin position="871"/>
        <end position="883"/>
    </location>
</feature>
<feature type="compositionally biased region" description="Gly residues" evidence="2">
    <location>
        <begin position="10"/>
        <end position="30"/>
    </location>
</feature>
<dbReference type="SMART" id="SM01127">
    <property type="entry name" value="DDHD"/>
    <property type="match status" value="1"/>
</dbReference>